<dbReference type="Gene3D" id="3.30.160.60">
    <property type="entry name" value="Classic Zinc Finger"/>
    <property type="match status" value="1"/>
</dbReference>
<evidence type="ECO:0000259" key="8">
    <source>
        <dbReference type="PROSITE" id="PS50157"/>
    </source>
</evidence>
<evidence type="ECO:0000256" key="5">
    <source>
        <dbReference type="ARBA" id="ARBA00023242"/>
    </source>
</evidence>
<keyword evidence="4" id="KW-0862">Zinc</keyword>
<evidence type="ECO:0000256" key="2">
    <source>
        <dbReference type="ARBA" id="ARBA00022723"/>
    </source>
</evidence>
<evidence type="ECO:0000313" key="9">
    <source>
        <dbReference type="EMBL" id="GAU38268.1"/>
    </source>
</evidence>
<evidence type="ECO:0000256" key="6">
    <source>
        <dbReference type="PROSITE-ProRule" id="PRU00042"/>
    </source>
</evidence>
<gene>
    <name evidence="9" type="ORF">TSUD_119500</name>
</gene>
<feature type="region of interest" description="Disordered" evidence="7">
    <location>
        <begin position="73"/>
        <end position="95"/>
    </location>
</feature>
<dbReference type="AlphaFoldDB" id="A0A2Z6N0B0"/>
<dbReference type="GO" id="GO:0009788">
    <property type="term" value="P:negative regulation of abscisic acid-activated signaling pathway"/>
    <property type="evidence" value="ECO:0007669"/>
    <property type="project" value="InterPro"/>
</dbReference>
<proteinExistence type="predicted"/>
<evidence type="ECO:0000256" key="4">
    <source>
        <dbReference type="ARBA" id="ARBA00022833"/>
    </source>
</evidence>
<dbReference type="PANTHER" id="PTHR47287">
    <property type="entry name" value="C2H2 AND C2HC ZINC FINGERS SUPERFAMILY PROTEIN"/>
    <property type="match status" value="1"/>
</dbReference>
<name>A0A2Z6N0B0_TRISU</name>
<feature type="domain" description="C2H2-type" evidence="8">
    <location>
        <begin position="100"/>
        <end position="127"/>
    </location>
</feature>
<dbReference type="OrthoDB" id="1736050at2759"/>
<dbReference type="InterPro" id="IPR044246">
    <property type="entry name" value="ZFP3-like"/>
</dbReference>
<evidence type="ECO:0000256" key="3">
    <source>
        <dbReference type="ARBA" id="ARBA00022771"/>
    </source>
</evidence>
<dbReference type="PANTHER" id="PTHR47287:SF9">
    <property type="entry name" value="ZINC FINGER PROTEIN 4-LIKE"/>
    <property type="match status" value="1"/>
</dbReference>
<accession>A0A2Z6N0B0</accession>
<keyword evidence="3 6" id="KW-0863">Zinc-finger</keyword>
<dbReference type="InterPro" id="IPR013087">
    <property type="entry name" value="Znf_C2H2_type"/>
</dbReference>
<feature type="compositionally biased region" description="Polar residues" evidence="7">
    <location>
        <begin position="1"/>
        <end position="20"/>
    </location>
</feature>
<dbReference type="GO" id="GO:0008270">
    <property type="term" value="F:zinc ion binding"/>
    <property type="evidence" value="ECO:0007669"/>
    <property type="project" value="UniProtKB-KW"/>
</dbReference>
<comment type="subcellular location">
    <subcellularLocation>
        <location evidence="1">Nucleus</location>
    </subcellularLocation>
</comment>
<dbReference type="EMBL" id="DF973708">
    <property type="protein sequence ID" value="GAU38268.1"/>
    <property type="molecule type" value="Genomic_DNA"/>
</dbReference>
<dbReference type="GO" id="GO:0005634">
    <property type="term" value="C:nucleus"/>
    <property type="evidence" value="ECO:0007669"/>
    <property type="project" value="UniProtKB-SubCell"/>
</dbReference>
<sequence length="258" mass="28470">MASESSSTATSQNQGDSSITKKVRNMKDNEHDQSSGSDSNKLIDFVKLLKDDLVCGSKVQEYDFFSPIQNGSSSCFPNNNNEEGNDENNNEEKKSESKSFSCHFCKRQFSTLQALGGHQNAHKAERALEKQRKQRALGIKMESMIRKPTYFNPRITPHSFGYGYDALRLQETLHPSLVSMRNNIEGSNSGVGILGIGGATTSRIEDRANNKIGAILKFGDSSTNSNSNIDKKNKVASSSIKEELSNFESSQLDLSLKL</sequence>
<organism evidence="9 10">
    <name type="scientific">Trifolium subterraneum</name>
    <name type="common">Subterranean clover</name>
    <dbReference type="NCBI Taxonomy" id="3900"/>
    <lineage>
        <taxon>Eukaryota</taxon>
        <taxon>Viridiplantae</taxon>
        <taxon>Streptophyta</taxon>
        <taxon>Embryophyta</taxon>
        <taxon>Tracheophyta</taxon>
        <taxon>Spermatophyta</taxon>
        <taxon>Magnoliopsida</taxon>
        <taxon>eudicotyledons</taxon>
        <taxon>Gunneridae</taxon>
        <taxon>Pentapetalae</taxon>
        <taxon>rosids</taxon>
        <taxon>fabids</taxon>
        <taxon>Fabales</taxon>
        <taxon>Fabaceae</taxon>
        <taxon>Papilionoideae</taxon>
        <taxon>50 kb inversion clade</taxon>
        <taxon>NPAAA clade</taxon>
        <taxon>Hologalegina</taxon>
        <taxon>IRL clade</taxon>
        <taxon>Trifolieae</taxon>
        <taxon>Trifolium</taxon>
    </lineage>
</organism>
<dbReference type="SUPFAM" id="SSF57667">
    <property type="entry name" value="beta-beta-alpha zinc fingers"/>
    <property type="match status" value="1"/>
</dbReference>
<evidence type="ECO:0000256" key="7">
    <source>
        <dbReference type="SAM" id="MobiDB-lite"/>
    </source>
</evidence>
<dbReference type="Pfam" id="PF13912">
    <property type="entry name" value="zf-C2H2_6"/>
    <property type="match status" value="1"/>
</dbReference>
<dbReference type="PROSITE" id="PS00028">
    <property type="entry name" value="ZINC_FINGER_C2H2_1"/>
    <property type="match status" value="1"/>
</dbReference>
<keyword evidence="2" id="KW-0479">Metal-binding</keyword>
<dbReference type="Proteomes" id="UP000242715">
    <property type="component" value="Unassembled WGS sequence"/>
</dbReference>
<feature type="region of interest" description="Disordered" evidence="7">
    <location>
        <begin position="1"/>
        <end position="41"/>
    </location>
</feature>
<protein>
    <recommendedName>
        <fullName evidence="8">C2H2-type domain-containing protein</fullName>
    </recommendedName>
</protein>
<evidence type="ECO:0000313" key="10">
    <source>
        <dbReference type="Proteomes" id="UP000242715"/>
    </source>
</evidence>
<reference evidence="10" key="1">
    <citation type="journal article" date="2017" name="Front. Plant Sci.">
        <title>Climate Clever Clovers: New Paradigm to Reduce the Environmental Footprint of Ruminants by Breeding Low Methanogenic Forages Utilizing Haplotype Variation.</title>
        <authorList>
            <person name="Kaur P."/>
            <person name="Appels R."/>
            <person name="Bayer P.E."/>
            <person name="Keeble-Gagnere G."/>
            <person name="Wang J."/>
            <person name="Hirakawa H."/>
            <person name="Shirasawa K."/>
            <person name="Vercoe P."/>
            <person name="Stefanova K."/>
            <person name="Durmic Z."/>
            <person name="Nichols P."/>
            <person name="Revell C."/>
            <person name="Isobe S.N."/>
            <person name="Edwards D."/>
            <person name="Erskine W."/>
        </authorList>
    </citation>
    <scope>NUCLEOTIDE SEQUENCE [LARGE SCALE GENOMIC DNA]</scope>
    <source>
        <strain evidence="10">cv. Daliak</strain>
    </source>
</reference>
<evidence type="ECO:0000256" key="1">
    <source>
        <dbReference type="ARBA" id="ARBA00004123"/>
    </source>
</evidence>
<dbReference type="InterPro" id="IPR036236">
    <property type="entry name" value="Znf_C2H2_sf"/>
</dbReference>
<keyword evidence="5" id="KW-0539">Nucleus</keyword>
<keyword evidence="10" id="KW-1185">Reference proteome</keyword>
<dbReference type="PROSITE" id="PS50157">
    <property type="entry name" value="ZINC_FINGER_C2H2_2"/>
    <property type="match status" value="1"/>
</dbReference>